<evidence type="ECO:0000256" key="1">
    <source>
        <dbReference type="PIRNR" id="PIRNR012939"/>
    </source>
</evidence>
<dbReference type="EnsemblPlants" id="Pp3c22_21950V3.1">
    <property type="protein sequence ID" value="Pp3c22_21950V3.1"/>
    <property type="gene ID" value="Pp3c22_21950"/>
</dbReference>
<feature type="signal peptide" evidence="1">
    <location>
        <begin position="1"/>
        <end position="26"/>
    </location>
</feature>
<evidence type="ECO:0000313" key="2">
    <source>
        <dbReference type="EMBL" id="BAE06054.1"/>
    </source>
</evidence>
<dbReference type="Gramene" id="Pp3c22_21950V3.4">
    <property type="protein sequence ID" value="Pp3c22_21950V3.4"/>
    <property type="gene ID" value="Pp3c22_21950"/>
</dbReference>
<keyword evidence="1" id="KW-0472">Membrane</keyword>
<dbReference type="GO" id="GO:0042128">
    <property type="term" value="P:nitrate assimilation"/>
    <property type="evidence" value="ECO:0007669"/>
    <property type="project" value="UniProtKB-UniRule"/>
</dbReference>
<reference evidence="2" key="1">
    <citation type="journal article" date="2007" name="Plant Cell Physiol.">
        <title>Distinct roles of nitrate and nitrite in regulation of expression of the nitrate transport genes in the moss Physcomitrella patens.</title>
        <authorList>
            <person name="Tsujimoto R."/>
            <person name="Yamazaki H."/>
            <person name="Maeda S."/>
            <person name="Omata T."/>
        </authorList>
    </citation>
    <scope>NUCLEOTIDE SEQUENCE</scope>
</reference>
<sequence>MDSYRHLSVSLLVLLALLGAVSHAEGFVSFNSLSSKRTLVVTVSMANNSDIKEVHTGQDSILVNWSVNASAPAIVDAKTVETRLCFAKESQTLRGWRKTDDNLKKDKTCLYKIQRQPYAPAGSVTYALPKSIPGAKYFVRAYVFNSSDLQIAYGQSSPNKINNTFTVIPISGRHGSIDAAVGVFSIFSVGSLFAFFIFENLYLKRKKAV</sequence>
<dbReference type="EnsemblPlants" id="Pp3c22_21950V3.3">
    <property type="protein sequence ID" value="Pp3c22_21950V3.3"/>
    <property type="gene ID" value="Pp3c22_21950"/>
</dbReference>
<dbReference type="EMBL" id="ABEU02000022">
    <property type="protein sequence ID" value="PNR31110.1"/>
    <property type="molecule type" value="Genomic_DNA"/>
</dbReference>
<evidence type="ECO:0000313" key="5">
    <source>
        <dbReference type="Proteomes" id="UP000006727"/>
    </source>
</evidence>
<dbReference type="Gramene" id="Pp3c22_21950V3.1">
    <property type="protein sequence ID" value="Pp3c22_21950V3.1"/>
    <property type="gene ID" value="Pp3c22_21950"/>
</dbReference>
<dbReference type="GO" id="GO:0015112">
    <property type="term" value="F:nitrate transmembrane transporter activity"/>
    <property type="evidence" value="ECO:0000318"/>
    <property type="project" value="GO_Central"/>
</dbReference>
<feature type="transmembrane region" description="Helical" evidence="1">
    <location>
        <begin position="179"/>
        <end position="198"/>
    </location>
</feature>
<dbReference type="EnsemblPlants" id="Pp3c22_21950V3.4">
    <property type="protein sequence ID" value="Pp3c22_21950V3.4"/>
    <property type="gene ID" value="Pp3c22_21950"/>
</dbReference>
<dbReference type="PaxDb" id="3218-PP1S100_231V6.1"/>
<organism evidence="2">
    <name type="scientific">Physcomitrium patens</name>
    <name type="common">Spreading-leaved earth moss</name>
    <name type="synonym">Physcomitrella patens</name>
    <dbReference type="NCBI Taxonomy" id="3218"/>
    <lineage>
        <taxon>Eukaryota</taxon>
        <taxon>Viridiplantae</taxon>
        <taxon>Streptophyta</taxon>
        <taxon>Embryophyta</taxon>
        <taxon>Bryophyta</taxon>
        <taxon>Bryophytina</taxon>
        <taxon>Bryopsida</taxon>
        <taxon>Funariidae</taxon>
        <taxon>Funariales</taxon>
        <taxon>Funariaceae</taxon>
        <taxon>Physcomitrium</taxon>
    </lineage>
</organism>
<comment type="similarity">
    <text evidence="1">Belongs to the NAR2 family.</text>
</comment>
<dbReference type="EMBL" id="AB187520">
    <property type="protein sequence ID" value="BAE06054.1"/>
    <property type="molecule type" value="mRNA"/>
</dbReference>
<accession>Q4LEX1</accession>
<dbReference type="EMBL" id="AB231683">
    <property type="protein sequence ID" value="BAE45932.1"/>
    <property type="molecule type" value="Genomic_DNA"/>
</dbReference>
<accession>A9SPC3</accession>
<protein>
    <recommendedName>
        <fullName evidence="1">High-affinity nitrate transporter</fullName>
    </recommendedName>
</protein>
<dbReference type="Gramene" id="Pp3c22_21950V3.3">
    <property type="protein sequence ID" value="Pp3c22_21950V3.3"/>
    <property type="gene ID" value="Pp3c22_21950"/>
</dbReference>
<dbReference type="GO" id="GO:0010167">
    <property type="term" value="P:response to nitrate"/>
    <property type="evidence" value="ECO:0000318"/>
    <property type="project" value="GO_Central"/>
</dbReference>
<keyword evidence="1" id="KW-0732">Signal</keyword>
<name>Q4LEX1_PHYPA</name>
<evidence type="ECO:0000313" key="4">
    <source>
        <dbReference type="EnsemblPlants" id="Pp3c22_21950V3.1"/>
    </source>
</evidence>
<dbReference type="eggNOG" id="ENOG502RXTZ">
    <property type="taxonomic scope" value="Eukaryota"/>
</dbReference>
<dbReference type="PANTHER" id="PTHR34806:SF1">
    <property type="entry name" value="HIGH-AFFINITY NITRATE TRANSPORTER 3.1"/>
    <property type="match status" value="1"/>
</dbReference>
<accession>E1C9X4</accession>
<dbReference type="EnsemblPlants" id="Pp3c22_21950V3.2">
    <property type="protein sequence ID" value="Pp3c22_21950V3.2"/>
    <property type="gene ID" value="Pp3c22_21950"/>
</dbReference>
<dbReference type="HOGENOM" id="CLU_093989_0_0_1"/>
<gene>
    <name evidence="2" type="primary">Nar2;3</name>
    <name evidence="4" type="synonym">LOC112274787</name>
    <name evidence="3" type="ORF">PHYPA_027426</name>
</gene>
<feature type="chain" id="PRO_5014309390" description="High-affinity nitrate transporter" evidence="1">
    <location>
        <begin position="27"/>
        <end position="209"/>
    </location>
</feature>
<dbReference type="FunCoup" id="Q4LEX1">
    <property type="interactions" value="285"/>
</dbReference>
<dbReference type="Gramene" id="Pp3c22_21950V3.2">
    <property type="protein sequence ID" value="Pp3c22_21950V3.2"/>
    <property type="gene ID" value="Pp3c22_21950"/>
</dbReference>
<dbReference type="OMA" id="IVYLMIQ"/>
<keyword evidence="1" id="KW-1003">Cell membrane</keyword>
<proteinExistence type="evidence at transcript level"/>
<dbReference type="GO" id="GO:0005886">
    <property type="term" value="C:plasma membrane"/>
    <property type="evidence" value="ECO:0007669"/>
    <property type="project" value="UniProtKB-UniRule"/>
</dbReference>
<dbReference type="PIRSF" id="PIRSF012939">
    <property type="entry name" value="Transpt_NO3_Nar2"/>
    <property type="match status" value="1"/>
</dbReference>
<reference evidence="3 5" key="3">
    <citation type="journal article" date="2018" name="Plant J.">
        <title>The Physcomitrella patens chromosome-scale assembly reveals moss genome structure and evolution.</title>
        <authorList>
            <person name="Lang D."/>
            <person name="Ullrich K.K."/>
            <person name="Murat F."/>
            <person name="Fuchs J."/>
            <person name="Jenkins J."/>
            <person name="Haas F.B."/>
            <person name="Piednoel M."/>
            <person name="Gundlach H."/>
            <person name="Van Bel M."/>
            <person name="Meyberg R."/>
            <person name="Vives C."/>
            <person name="Morata J."/>
            <person name="Symeonidi A."/>
            <person name="Hiss M."/>
            <person name="Muchero W."/>
            <person name="Kamisugi Y."/>
            <person name="Saleh O."/>
            <person name="Blanc G."/>
            <person name="Decker E.L."/>
            <person name="van Gessel N."/>
            <person name="Grimwood J."/>
            <person name="Hayes R.D."/>
            <person name="Graham S.W."/>
            <person name="Gunter L.E."/>
            <person name="McDaniel S.F."/>
            <person name="Hoernstein S.N.W."/>
            <person name="Larsson A."/>
            <person name="Li F.W."/>
            <person name="Perroud P.F."/>
            <person name="Phillips J."/>
            <person name="Ranjan P."/>
            <person name="Rokshar D.S."/>
            <person name="Rothfels C.J."/>
            <person name="Schneider L."/>
            <person name="Shu S."/>
            <person name="Stevenson D.W."/>
            <person name="Thummler F."/>
            <person name="Tillich M."/>
            <person name="Villarreal Aguilar J.C."/>
            <person name="Widiez T."/>
            <person name="Wong G.K."/>
            <person name="Wymore A."/>
            <person name="Zhang Y."/>
            <person name="Zimmer A.D."/>
            <person name="Quatrano R.S."/>
            <person name="Mayer K.F.X."/>
            <person name="Goodstein D."/>
            <person name="Casacuberta J.M."/>
            <person name="Vandepoele K."/>
            <person name="Reski R."/>
            <person name="Cuming A.C."/>
            <person name="Tuskan G.A."/>
            <person name="Maumus F."/>
            <person name="Salse J."/>
            <person name="Schmutz J."/>
            <person name="Rensing S.A."/>
        </authorList>
    </citation>
    <scope>NUCLEOTIDE SEQUENCE [LARGE SCALE GENOMIC DNA]</scope>
    <source>
        <strain evidence="4 5">cv. Gransden 2004</strain>
    </source>
</reference>
<reference evidence="4" key="4">
    <citation type="submission" date="2020-12" db="UniProtKB">
        <authorList>
            <consortium name="EnsemblPlants"/>
        </authorList>
    </citation>
    <scope>IDENTIFICATION</scope>
</reference>
<dbReference type="AlphaFoldDB" id="Q4LEX1"/>
<dbReference type="Proteomes" id="UP000006727">
    <property type="component" value="Chromosome 22"/>
</dbReference>
<dbReference type="OrthoDB" id="2015470at2759"/>
<reference evidence="3 5" key="2">
    <citation type="journal article" date="2008" name="Science">
        <title>The Physcomitrella genome reveals evolutionary insights into the conquest of land by plants.</title>
        <authorList>
            <person name="Rensing S."/>
            <person name="Lang D."/>
            <person name="Zimmer A."/>
            <person name="Terry A."/>
            <person name="Salamov A."/>
            <person name="Shapiro H."/>
            <person name="Nishiyama T."/>
            <person name="Perroud P.-F."/>
            <person name="Lindquist E."/>
            <person name="Kamisugi Y."/>
            <person name="Tanahashi T."/>
            <person name="Sakakibara K."/>
            <person name="Fujita T."/>
            <person name="Oishi K."/>
            <person name="Shin-I T."/>
            <person name="Kuroki Y."/>
            <person name="Toyoda A."/>
            <person name="Suzuki Y."/>
            <person name="Hashimoto A."/>
            <person name="Yamaguchi K."/>
            <person name="Sugano A."/>
            <person name="Kohara Y."/>
            <person name="Fujiyama A."/>
            <person name="Anterola A."/>
            <person name="Aoki S."/>
            <person name="Ashton N."/>
            <person name="Barbazuk W.B."/>
            <person name="Barker E."/>
            <person name="Bennetzen J."/>
            <person name="Bezanilla M."/>
            <person name="Blankenship R."/>
            <person name="Cho S.H."/>
            <person name="Dutcher S."/>
            <person name="Estelle M."/>
            <person name="Fawcett J.A."/>
            <person name="Gundlach H."/>
            <person name="Hanada K."/>
            <person name="Heyl A."/>
            <person name="Hicks K.A."/>
            <person name="Hugh J."/>
            <person name="Lohr M."/>
            <person name="Mayer K."/>
            <person name="Melkozernov A."/>
            <person name="Murata T."/>
            <person name="Nelson D."/>
            <person name="Pils B."/>
            <person name="Prigge M."/>
            <person name="Reiss B."/>
            <person name="Renner T."/>
            <person name="Rombauts S."/>
            <person name="Rushton P."/>
            <person name="Sanderfoot A."/>
            <person name="Schween G."/>
            <person name="Shiu S.-H."/>
            <person name="Stueber K."/>
            <person name="Theodoulou F.L."/>
            <person name="Tu H."/>
            <person name="Van de Peer Y."/>
            <person name="Verrier P.J."/>
            <person name="Waters E."/>
            <person name="Wood A."/>
            <person name="Yang L."/>
            <person name="Cove D."/>
            <person name="Cuming A."/>
            <person name="Hasebe M."/>
            <person name="Lucas S."/>
            <person name="Mishler D.B."/>
            <person name="Reski R."/>
            <person name="Grigoriev I."/>
            <person name="Quatrano R.S."/>
            <person name="Boore J.L."/>
        </authorList>
    </citation>
    <scope>NUCLEOTIDE SEQUENCE [LARGE SCALE GENOMIC DNA]</scope>
    <source>
        <strain evidence="4 5">cv. Gransden 2004</strain>
    </source>
</reference>
<comment type="function">
    <text evidence="1">Involved in nitrate transport.</text>
</comment>
<keyword evidence="1" id="KW-0534">Nitrate assimilation</keyword>
<keyword evidence="1" id="KW-1133">Transmembrane helix</keyword>
<dbReference type="PANTHER" id="PTHR34806">
    <property type="entry name" value="HIGH-AFFINITY NITRATE TRANSPORTER 3.2"/>
    <property type="match status" value="1"/>
</dbReference>
<evidence type="ECO:0000313" key="3">
    <source>
        <dbReference type="EMBL" id="PNR31110.1"/>
    </source>
</evidence>
<dbReference type="InterPro" id="IPR016605">
    <property type="entry name" value="Transptr_NO3_Nar2"/>
</dbReference>
<keyword evidence="1" id="KW-0812">Transmembrane</keyword>
<keyword evidence="5" id="KW-1185">Reference proteome</keyword>
<dbReference type="Pfam" id="PF16974">
    <property type="entry name" value="NAR2"/>
    <property type="match status" value="1"/>
</dbReference>